<dbReference type="InterPro" id="IPR036389">
    <property type="entry name" value="RNase_III_sf"/>
</dbReference>
<dbReference type="AlphaFoldDB" id="A0A9P6VQL5"/>
<dbReference type="PROSITE" id="PS50142">
    <property type="entry name" value="RNASE_3_2"/>
    <property type="match status" value="1"/>
</dbReference>
<sequence length="141" mass="15581">MKFSKGSWEALQIKGNGITQLGDRIIDDGNKKLALLGDSLLKTIVLDQWSYTGMSRKEGHELATFLGRNSHLEQCGHEAGLESKINYYPRLTYDGRKISVSQKVMSDTVQALVAAIYLDSGKNLNAVHKAMKGLGLYDYTA</sequence>
<keyword evidence="3" id="KW-1185">Reference proteome</keyword>
<dbReference type="CDD" id="cd00593">
    <property type="entry name" value="RIBOc"/>
    <property type="match status" value="1"/>
</dbReference>
<reference evidence="2" key="1">
    <citation type="submission" date="2019-07" db="EMBL/GenBank/DDBJ databases">
        <title>Hyphodiscus hymeniophilus genome sequencing and assembly.</title>
        <authorList>
            <person name="Kramer G."/>
            <person name="Nodwell J."/>
        </authorList>
    </citation>
    <scope>NUCLEOTIDE SEQUENCE</scope>
    <source>
        <strain evidence="2">ATCC 34498</strain>
    </source>
</reference>
<protein>
    <recommendedName>
        <fullName evidence="1">RNase III domain-containing protein</fullName>
    </recommendedName>
</protein>
<dbReference type="GO" id="GO:0006396">
    <property type="term" value="P:RNA processing"/>
    <property type="evidence" value="ECO:0007669"/>
    <property type="project" value="InterPro"/>
</dbReference>
<dbReference type="SUPFAM" id="SSF69065">
    <property type="entry name" value="RNase III domain-like"/>
    <property type="match status" value="1"/>
</dbReference>
<dbReference type="InterPro" id="IPR000999">
    <property type="entry name" value="RNase_III_dom"/>
</dbReference>
<organism evidence="2 3">
    <name type="scientific">Hyphodiscus hymeniophilus</name>
    <dbReference type="NCBI Taxonomy" id="353542"/>
    <lineage>
        <taxon>Eukaryota</taxon>
        <taxon>Fungi</taxon>
        <taxon>Dikarya</taxon>
        <taxon>Ascomycota</taxon>
        <taxon>Pezizomycotina</taxon>
        <taxon>Leotiomycetes</taxon>
        <taxon>Helotiales</taxon>
        <taxon>Hyphodiscaceae</taxon>
        <taxon>Hyphodiscus</taxon>
    </lineage>
</organism>
<evidence type="ECO:0000259" key="1">
    <source>
        <dbReference type="PROSITE" id="PS50142"/>
    </source>
</evidence>
<gene>
    <name evidence="2" type="ORF">D0Z07_0846</name>
</gene>
<dbReference type="Gene3D" id="1.10.1520.10">
    <property type="entry name" value="Ribonuclease III domain"/>
    <property type="match status" value="1"/>
</dbReference>
<name>A0A9P6VQL5_9HELO</name>
<dbReference type="GO" id="GO:0004525">
    <property type="term" value="F:ribonuclease III activity"/>
    <property type="evidence" value="ECO:0007669"/>
    <property type="project" value="InterPro"/>
</dbReference>
<dbReference type="EMBL" id="VNKQ01000003">
    <property type="protein sequence ID" value="KAG0651843.1"/>
    <property type="molecule type" value="Genomic_DNA"/>
</dbReference>
<evidence type="ECO:0000313" key="2">
    <source>
        <dbReference type="EMBL" id="KAG0651843.1"/>
    </source>
</evidence>
<proteinExistence type="predicted"/>
<dbReference type="Proteomes" id="UP000785200">
    <property type="component" value="Unassembled WGS sequence"/>
</dbReference>
<dbReference type="Pfam" id="PF14622">
    <property type="entry name" value="Ribonucleas_3_3"/>
    <property type="match status" value="1"/>
</dbReference>
<evidence type="ECO:0000313" key="3">
    <source>
        <dbReference type="Proteomes" id="UP000785200"/>
    </source>
</evidence>
<feature type="domain" description="RNase III" evidence="1">
    <location>
        <begin position="1"/>
        <end position="121"/>
    </location>
</feature>
<dbReference type="OrthoDB" id="67027at2759"/>
<accession>A0A9P6VQL5</accession>
<comment type="caution">
    <text evidence="2">The sequence shown here is derived from an EMBL/GenBank/DDBJ whole genome shotgun (WGS) entry which is preliminary data.</text>
</comment>